<evidence type="ECO:0000259" key="7">
    <source>
        <dbReference type="SMART" id="SM00739"/>
    </source>
</evidence>
<dbReference type="Gene3D" id="2.30.30.30">
    <property type="match status" value="1"/>
</dbReference>
<dbReference type="HAMAP" id="MF_01326_B">
    <property type="entry name" value="Ribosomal_uL24_B"/>
    <property type="match status" value="1"/>
</dbReference>
<comment type="function">
    <text evidence="1">One of two assembly initiator proteins, it binds directly to the 5'-end of the 23S rRNA, where it nucleates assembly of the 50S subunit.</text>
</comment>
<dbReference type="PANTHER" id="PTHR12903">
    <property type="entry name" value="MITOCHONDRIAL RIBOSOMAL PROTEIN L24"/>
    <property type="match status" value="1"/>
</dbReference>
<evidence type="ECO:0000313" key="8">
    <source>
        <dbReference type="EMBL" id="QCI06230.1"/>
    </source>
</evidence>
<keyword evidence="4" id="KW-0687">Ribonucleoprotein</keyword>
<dbReference type="NCBIfam" id="TIGR01079">
    <property type="entry name" value="rplX_bact"/>
    <property type="match status" value="1"/>
</dbReference>
<dbReference type="Pfam" id="PF17136">
    <property type="entry name" value="ribosomal_L24"/>
    <property type="match status" value="1"/>
</dbReference>
<evidence type="ECO:0000256" key="6">
    <source>
        <dbReference type="ARBA" id="ARBA00035361"/>
    </source>
</evidence>
<proteinExistence type="inferred from homology"/>
<dbReference type="SMART" id="SM00739">
    <property type="entry name" value="KOW"/>
    <property type="match status" value="1"/>
</dbReference>
<dbReference type="InterPro" id="IPR041988">
    <property type="entry name" value="Ribosomal_uL24_KOW"/>
</dbReference>
<accession>A0A4D6WV43</accession>
<feature type="domain" description="KOW" evidence="7">
    <location>
        <begin position="9"/>
        <end position="36"/>
    </location>
</feature>
<dbReference type="GO" id="GO:0005840">
    <property type="term" value="C:ribosome"/>
    <property type="evidence" value="ECO:0007669"/>
    <property type="project" value="UniProtKB-KW"/>
</dbReference>
<dbReference type="InterPro" id="IPR008991">
    <property type="entry name" value="Translation_prot_SH3-like_sf"/>
</dbReference>
<organism evidence="8">
    <name type="scientific">Dicranema revolutum</name>
    <dbReference type="NCBI Taxonomy" id="239144"/>
    <lineage>
        <taxon>Eukaryota</taxon>
        <taxon>Rhodophyta</taxon>
        <taxon>Florideophyceae</taxon>
        <taxon>Rhodymeniophycidae</taxon>
        <taxon>Gigartinales</taxon>
        <taxon>Dicranemataceae</taxon>
        <taxon>Dicranema</taxon>
    </lineage>
</organism>
<dbReference type="EMBL" id="MK814651">
    <property type="protein sequence ID" value="QCI06230.1"/>
    <property type="molecule type" value="Genomic_DNA"/>
</dbReference>
<dbReference type="Pfam" id="PF00467">
    <property type="entry name" value="KOW"/>
    <property type="match status" value="1"/>
</dbReference>
<keyword evidence="8" id="KW-0934">Plastid</keyword>
<evidence type="ECO:0000256" key="5">
    <source>
        <dbReference type="ARBA" id="ARBA00035282"/>
    </source>
</evidence>
<dbReference type="GO" id="GO:1990904">
    <property type="term" value="C:ribonucleoprotein complex"/>
    <property type="evidence" value="ECO:0007669"/>
    <property type="project" value="UniProtKB-KW"/>
</dbReference>
<reference evidence="8" key="1">
    <citation type="journal article" date="2019" name="Mol. Phylogenet. Evol.">
        <title>Morphological evolution and classification of the red algal order Ceramiales inferred using plastid phylogenomics.</title>
        <authorList>
            <person name="Diaz-Tapia P."/>
            <person name="Pasella M.M."/>
            <person name="Verbruggen H."/>
            <person name="Maggs C.A."/>
        </authorList>
    </citation>
    <scope>NUCLEOTIDE SEQUENCE</scope>
    <source>
        <strain evidence="8">VRM320</strain>
    </source>
</reference>
<dbReference type="GO" id="GO:0003723">
    <property type="term" value="F:RNA binding"/>
    <property type="evidence" value="ECO:0007669"/>
    <property type="project" value="InterPro"/>
</dbReference>
<dbReference type="InterPro" id="IPR057264">
    <property type="entry name" value="Ribosomal_uL24_C"/>
</dbReference>
<dbReference type="GO" id="GO:0006412">
    <property type="term" value="P:translation"/>
    <property type="evidence" value="ECO:0007669"/>
    <property type="project" value="InterPro"/>
</dbReference>
<dbReference type="CDD" id="cd06089">
    <property type="entry name" value="KOW_RPL26"/>
    <property type="match status" value="1"/>
</dbReference>
<dbReference type="SUPFAM" id="SSF50104">
    <property type="entry name" value="Translation proteins SH3-like domain"/>
    <property type="match status" value="1"/>
</dbReference>
<reference evidence="8" key="2">
    <citation type="submission" date="2019-04" db="EMBL/GenBank/DDBJ databases">
        <authorList>
            <person name="Pasella M."/>
        </authorList>
    </citation>
    <scope>NUCLEOTIDE SEQUENCE</scope>
    <source>
        <strain evidence="8">VRM320</strain>
    </source>
</reference>
<dbReference type="InterPro" id="IPR003256">
    <property type="entry name" value="Ribosomal_uL24"/>
</dbReference>
<dbReference type="AlphaFoldDB" id="A0A4D6WV43"/>
<gene>
    <name evidence="8" type="primary">rpl24</name>
</gene>
<protein>
    <recommendedName>
        <fullName evidence="5">Large ribosomal subunit protein uL24c</fullName>
    </recommendedName>
    <alternativeName>
        <fullName evidence="6">50S ribosomal protein L24, chloroplastic</fullName>
    </alternativeName>
</protein>
<evidence type="ECO:0000256" key="3">
    <source>
        <dbReference type="ARBA" id="ARBA00022980"/>
    </source>
</evidence>
<sequence>MKKNRQKVHVKIGNYVQIISGKYKGKTGKIIKIINKTQQVIVENFNIKTKHIQPKQQGDTGKIVKIEAPIHSSNVMLYSIKNKIASRYKYKINKNNTKQKILIKTNETII</sequence>
<evidence type="ECO:0000256" key="4">
    <source>
        <dbReference type="ARBA" id="ARBA00023274"/>
    </source>
</evidence>
<keyword evidence="3 8" id="KW-0689">Ribosomal protein</keyword>
<dbReference type="GO" id="GO:0003735">
    <property type="term" value="F:structural constituent of ribosome"/>
    <property type="evidence" value="ECO:0007669"/>
    <property type="project" value="InterPro"/>
</dbReference>
<evidence type="ECO:0000256" key="1">
    <source>
        <dbReference type="ARBA" id="ARBA00004072"/>
    </source>
</evidence>
<evidence type="ECO:0000256" key="2">
    <source>
        <dbReference type="ARBA" id="ARBA00010618"/>
    </source>
</evidence>
<geneLocation type="plastid" evidence="8"/>
<dbReference type="InterPro" id="IPR014722">
    <property type="entry name" value="Rib_uL2_dom2"/>
</dbReference>
<name>A0A4D6WV43_9FLOR</name>
<dbReference type="InterPro" id="IPR005824">
    <property type="entry name" value="KOW"/>
</dbReference>
<comment type="similarity">
    <text evidence="2">Belongs to the universal ribosomal protein uL24 family.</text>
</comment>